<reference evidence="2 3" key="1">
    <citation type="journal article" date="2022" name="Nat. Ecol. Evol.">
        <title>A masculinizing supergene underlies an exaggerated male reproductive morph in a spider.</title>
        <authorList>
            <person name="Hendrickx F."/>
            <person name="De Corte Z."/>
            <person name="Sonet G."/>
            <person name="Van Belleghem S.M."/>
            <person name="Kostlbacher S."/>
            <person name="Vangestel C."/>
        </authorList>
    </citation>
    <scope>NUCLEOTIDE SEQUENCE [LARGE SCALE GENOMIC DNA]</scope>
    <source>
        <strain evidence="2">W744_W776</strain>
    </source>
</reference>
<feature type="compositionally biased region" description="Basic and acidic residues" evidence="1">
    <location>
        <begin position="14"/>
        <end position="30"/>
    </location>
</feature>
<evidence type="ECO:0000313" key="3">
    <source>
        <dbReference type="Proteomes" id="UP000827092"/>
    </source>
</evidence>
<gene>
    <name evidence="2" type="ORF">JTE90_001742</name>
</gene>
<name>A0AAV6V7E6_9ARAC</name>
<comment type="caution">
    <text evidence="2">The sequence shown here is derived from an EMBL/GenBank/DDBJ whole genome shotgun (WGS) entry which is preliminary data.</text>
</comment>
<accession>A0AAV6V7E6</accession>
<evidence type="ECO:0000313" key="2">
    <source>
        <dbReference type="EMBL" id="KAG8192008.1"/>
    </source>
</evidence>
<keyword evidence="3" id="KW-1185">Reference proteome</keyword>
<protein>
    <submittedName>
        <fullName evidence="2">Uncharacterized protein</fullName>
    </submittedName>
</protein>
<organism evidence="2 3">
    <name type="scientific">Oedothorax gibbosus</name>
    <dbReference type="NCBI Taxonomy" id="931172"/>
    <lineage>
        <taxon>Eukaryota</taxon>
        <taxon>Metazoa</taxon>
        <taxon>Ecdysozoa</taxon>
        <taxon>Arthropoda</taxon>
        <taxon>Chelicerata</taxon>
        <taxon>Arachnida</taxon>
        <taxon>Araneae</taxon>
        <taxon>Araneomorphae</taxon>
        <taxon>Entelegynae</taxon>
        <taxon>Araneoidea</taxon>
        <taxon>Linyphiidae</taxon>
        <taxon>Erigoninae</taxon>
        <taxon>Oedothorax</taxon>
    </lineage>
</organism>
<proteinExistence type="predicted"/>
<dbReference type="AlphaFoldDB" id="A0AAV6V7E6"/>
<feature type="region of interest" description="Disordered" evidence="1">
    <location>
        <begin position="1"/>
        <end position="97"/>
    </location>
</feature>
<feature type="compositionally biased region" description="Polar residues" evidence="1">
    <location>
        <begin position="84"/>
        <end position="97"/>
    </location>
</feature>
<dbReference type="EMBL" id="JAFNEN010000147">
    <property type="protein sequence ID" value="KAG8192008.1"/>
    <property type="molecule type" value="Genomic_DNA"/>
</dbReference>
<dbReference type="Proteomes" id="UP000827092">
    <property type="component" value="Unassembled WGS sequence"/>
</dbReference>
<evidence type="ECO:0000256" key="1">
    <source>
        <dbReference type="SAM" id="MobiDB-lite"/>
    </source>
</evidence>
<sequence length="97" mass="10480">MLPVRSYSVRTKRRNQEIEASFKRRQEARHTPAFRSLSAGTTPLRRPAPKELLRRTMTSASEGADPPSLLLGTAGSSGSLLGQPQKTLSVESGSESG</sequence>
<feature type="compositionally biased region" description="Low complexity" evidence="1">
    <location>
        <begin position="68"/>
        <end position="82"/>
    </location>
</feature>